<name>A0A9X2ITS2_9NOCA</name>
<dbReference type="Proteomes" id="UP001139157">
    <property type="component" value="Unassembled WGS sequence"/>
</dbReference>
<dbReference type="RefSeq" id="WP_251908964.1">
    <property type="nucleotide sequence ID" value="NZ_JAMRXG010000001.1"/>
</dbReference>
<comment type="caution">
    <text evidence="2">The sequence shown here is derived from an EMBL/GenBank/DDBJ whole genome shotgun (WGS) entry which is preliminary data.</text>
</comment>
<organism evidence="2 3">
    <name type="scientific">Nocardia pulmonis</name>
    <dbReference type="NCBI Taxonomy" id="2951408"/>
    <lineage>
        <taxon>Bacteria</taxon>
        <taxon>Bacillati</taxon>
        <taxon>Actinomycetota</taxon>
        <taxon>Actinomycetes</taxon>
        <taxon>Mycobacteriales</taxon>
        <taxon>Nocardiaceae</taxon>
        <taxon>Nocardia</taxon>
    </lineage>
</organism>
<sequence length="69" mass="7575">MGGHGSPGRMEGSGRAERTAQDERPLESAQHRQQQLTPDRVVEIDDAHVLSMLDRPEAMTTAMSDFLLG</sequence>
<feature type="region of interest" description="Disordered" evidence="1">
    <location>
        <begin position="1"/>
        <end position="39"/>
    </location>
</feature>
<feature type="compositionally biased region" description="Basic and acidic residues" evidence="1">
    <location>
        <begin position="12"/>
        <end position="30"/>
    </location>
</feature>
<reference evidence="2" key="1">
    <citation type="submission" date="2022-06" db="EMBL/GenBank/DDBJ databases">
        <title>Novel species in genus nocardia.</title>
        <authorList>
            <person name="Li F."/>
        </authorList>
    </citation>
    <scope>NUCLEOTIDE SEQUENCE</scope>
    <source>
        <strain evidence="2">CDC141</strain>
    </source>
</reference>
<evidence type="ECO:0000313" key="3">
    <source>
        <dbReference type="Proteomes" id="UP001139157"/>
    </source>
</evidence>
<dbReference type="EMBL" id="JAMRXG010000001">
    <property type="protein sequence ID" value="MCM6772087.1"/>
    <property type="molecule type" value="Genomic_DNA"/>
</dbReference>
<dbReference type="AlphaFoldDB" id="A0A9X2ITS2"/>
<proteinExistence type="predicted"/>
<accession>A0A9X2ITS2</accession>
<protein>
    <submittedName>
        <fullName evidence="2">Uncharacterized protein</fullName>
    </submittedName>
</protein>
<evidence type="ECO:0000313" key="2">
    <source>
        <dbReference type="EMBL" id="MCM6772087.1"/>
    </source>
</evidence>
<evidence type="ECO:0000256" key="1">
    <source>
        <dbReference type="SAM" id="MobiDB-lite"/>
    </source>
</evidence>
<gene>
    <name evidence="2" type="ORF">NDR86_01205</name>
</gene>
<keyword evidence="3" id="KW-1185">Reference proteome</keyword>